<sequence length="235" mass="25511">MPCKRYSRHWSWLSHTQATTLTHTGSSSSRAKHKAVVQKAVASEFVNSRAQEFNSVQDAHKNIMRKGKQSAELIIGEVVSMYTHTGASGVKREWTAPVRSIGEPSYINILVYRQPCGNSYSSVSRAHPGCATFLRIPRTHSVFSPASARTSRADLAADASHPFVLVTLQCSFSNNLVASLNITGRVADISPAVQQLQSRKPWANTNAVNAAAVATEMADPVEDREEGSEAGDSED</sequence>
<accession>A0ACB8SQZ3</accession>
<keyword evidence="2" id="KW-1185">Reference proteome</keyword>
<dbReference type="Proteomes" id="UP000814140">
    <property type="component" value="Unassembled WGS sequence"/>
</dbReference>
<dbReference type="EMBL" id="MU277230">
    <property type="protein sequence ID" value="KAI0059004.1"/>
    <property type="molecule type" value="Genomic_DNA"/>
</dbReference>
<gene>
    <name evidence="1" type="ORF">BV25DRAFT_1918911</name>
</gene>
<proteinExistence type="predicted"/>
<protein>
    <submittedName>
        <fullName evidence="1">Uncharacterized protein</fullName>
    </submittedName>
</protein>
<reference evidence="1" key="1">
    <citation type="submission" date="2021-03" db="EMBL/GenBank/DDBJ databases">
        <authorList>
            <consortium name="DOE Joint Genome Institute"/>
            <person name="Ahrendt S."/>
            <person name="Looney B.P."/>
            <person name="Miyauchi S."/>
            <person name="Morin E."/>
            <person name="Drula E."/>
            <person name="Courty P.E."/>
            <person name="Chicoki N."/>
            <person name="Fauchery L."/>
            <person name="Kohler A."/>
            <person name="Kuo A."/>
            <person name="Labutti K."/>
            <person name="Pangilinan J."/>
            <person name="Lipzen A."/>
            <person name="Riley R."/>
            <person name="Andreopoulos W."/>
            <person name="He G."/>
            <person name="Johnson J."/>
            <person name="Barry K.W."/>
            <person name="Grigoriev I.V."/>
            <person name="Nagy L."/>
            <person name="Hibbett D."/>
            <person name="Henrissat B."/>
            <person name="Matheny P.B."/>
            <person name="Labbe J."/>
            <person name="Martin F."/>
        </authorList>
    </citation>
    <scope>NUCLEOTIDE SEQUENCE</scope>
    <source>
        <strain evidence="1">HHB10654</strain>
    </source>
</reference>
<reference evidence="1" key="2">
    <citation type="journal article" date="2022" name="New Phytol.">
        <title>Evolutionary transition to the ectomycorrhizal habit in the genomes of a hyperdiverse lineage of mushroom-forming fungi.</title>
        <authorList>
            <person name="Looney B."/>
            <person name="Miyauchi S."/>
            <person name="Morin E."/>
            <person name="Drula E."/>
            <person name="Courty P.E."/>
            <person name="Kohler A."/>
            <person name="Kuo A."/>
            <person name="LaButti K."/>
            <person name="Pangilinan J."/>
            <person name="Lipzen A."/>
            <person name="Riley R."/>
            <person name="Andreopoulos W."/>
            <person name="He G."/>
            <person name="Johnson J."/>
            <person name="Nolan M."/>
            <person name="Tritt A."/>
            <person name="Barry K.W."/>
            <person name="Grigoriev I.V."/>
            <person name="Nagy L.G."/>
            <person name="Hibbett D."/>
            <person name="Henrissat B."/>
            <person name="Matheny P.B."/>
            <person name="Labbe J."/>
            <person name="Martin F.M."/>
        </authorList>
    </citation>
    <scope>NUCLEOTIDE SEQUENCE</scope>
    <source>
        <strain evidence="1">HHB10654</strain>
    </source>
</reference>
<evidence type="ECO:0000313" key="1">
    <source>
        <dbReference type="EMBL" id="KAI0059004.1"/>
    </source>
</evidence>
<organism evidence="1 2">
    <name type="scientific">Artomyces pyxidatus</name>
    <dbReference type="NCBI Taxonomy" id="48021"/>
    <lineage>
        <taxon>Eukaryota</taxon>
        <taxon>Fungi</taxon>
        <taxon>Dikarya</taxon>
        <taxon>Basidiomycota</taxon>
        <taxon>Agaricomycotina</taxon>
        <taxon>Agaricomycetes</taxon>
        <taxon>Russulales</taxon>
        <taxon>Auriscalpiaceae</taxon>
        <taxon>Artomyces</taxon>
    </lineage>
</organism>
<comment type="caution">
    <text evidence="1">The sequence shown here is derived from an EMBL/GenBank/DDBJ whole genome shotgun (WGS) entry which is preliminary data.</text>
</comment>
<evidence type="ECO:0000313" key="2">
    <source>
        <dbReference type="Proteomes" id="UP000814140"/>
    </source>
</evidence>
<name>A0ACB8SQZ3_9AGAM</name>